<accession>A0A3L7JQX1</accession>
<evidence type="ECO:0000256" key="5">
    <source>
        <dbReference type="ARBA" id="ARBA00022884"/>
    </source>
</evidence>
<feature type="domain" description="Enoyl reductase (ER)" evidence="7">
    <location>
        <begin position="10"/>
        <end position="321"/>
    </location>
</feature>
<protein>
    <submittedName>
        <fullName evidence="8">NADPH:quinone oxidoreductase family protein</fullName>
    </submittedName>
</protein>
<dbReference type="PANTHER" id="PTHR44154">
    <property type="entry name" value="QUINONE OXIDOREDUCTASE"/>
    <property type="match status" value="1"/>
</dbReference>
<evidence type="ECO:0000313" key="9">
    <source>
        <dbReference type="Proteomes" id="UP000276770"/>
    </source>
</evidence>
<dbReference type="RefSeq" id="WP_121682125.1">
    <property type="nucleotide sequence ID" value="NZ_RCVZ01000016.1"/>
</dbReference>
<dbReference type="SUPFAM" id="SSF50129">
    <property type="entry name" value="GroES-like"/>
    <property type="match status" value="1"/>
</dbReference>
<evidence type="ECO:0000256" key="2">
    <source>
        <dbReference type="ARBA" id="ARBA00011881"/>
    </source>
</evidence>
<dbReference type="AlphaFoldDB" id="A0A3L7JQX1"/>
<dbReference type="EMBL" id="RCVZ01000016">
    <property type="protein sequence ID" value="RLQ93217.1"/>
    <property type="molecule type" value="Genomic_DNA"/>
</dbReference>
<dbReference type="GO" id="GO:0008270">
    <property type="term" value="F:zinc ion binding"/>
    <property type="evidence" value="ECO:0007669"/>
    <property type="project" value="InterPro"/>
</dbReference>
<evidence type="ECO:0000256" key="6">
    <source>
        <dbReference type="ARBA" id="ARBA00022990"/>
    </source>
</evidence>
<evidence type="ECO:0000259" key="7">
    <source>
        <dbReference type="SMART" id="SM00829"/>
    </source>
</evidence>
<dbReference type="InterPro" id="IPR002364">
    <property type="entry name" value="Quin_OxRdtase/zeta-crystal_CS"/>
</dbReference>
<name>A0A3L7JQX1_9BACI</name>
<sequence>MKAVLVNEFGGPDRMVYGDIDKPSISGKEILIKVEAASVNYADIKARYGKKGMKGSFPFIPGIDAAGVVEEVGADVKAFSEGDRVIAFPKSGSYAEYAVADEVLTYKIPEEIDFGTAAASPIVSFLSYKLIVDIGRMKKGETVLIHAAAGGVGTTAVQLAKLLGAEKVIGTVGSDSKIAFALEAGADHVFTYEGFAEKVNDLTDGEGVDIILDSISGEVSELSLECLAPYGRLIHFGNSSGQIGNFQTNDFHASCRSVLGFSLGTTRSKRPELLRDTAEKVLQLLASGDLQIKIGQTFPLEKAAEAHKWVESRQSVGKVLLKV</sequence>
<proteinExistence type="predicted"/>
<dbReference type="GO" id="GO:0016491">
    <property type="term" value="F:oxidoreductase activity"/>
    <property type="evidence" value="ECO:0007669"/>
    <property type="project" value="InterPro"/>
</dbReference>
<dbReference type="Pfam" id="PF08240">
    <property type="entry name" value="ADH_N"/>
    <property type="match status" value="1"/>
</dbReference>
<keyword evidence="4" id="KW-0521">NADP</keyword>
<dbReference type="SUPFAM" id="SSF51735">
    <property type="entry name" value="NAD(P)-binding Rossmann-fold domains"/>
    <property type="match status" value="1"/>
</dbReference>
<dbReference type="GO" id="GO:0003723">
    <property type="term" value="F:RNA binding"/>
    <property type="evidence" value="ECO:0007669"/>
    <property type="project" value="UniProtKB-KW"/>
</dbReference>
<keyword evidence="6" id="KW-0007">Acetylation</keyword>
<comment type="subcellular location">
    <subcellularLocation>
        <location evidence="1">Cytoplasm</location>
    </subcellularLocation>
</comment>
<dbReference type="InterPro" id="IPR036291">
    <property type="entry name" value="NAD(P)-bd_dom_sf"/>
</dbReference>
<keyword evidence="3" id="KW-0963">Cytoplasm</keyword>
<dbReference type="CDD" id="cd08241">
    <property type="entry name" value="QOR1"/>
    <property type="match status" value="1"/>
</dbReference>
<evidence type="ECO:0000256" key="3">
    <source>
        <dbReference type="ARBA" id="ARBA00022490"/>
    </source>
</evidence>
<dbReference type="SMART" id="SM00829">
    <property type="entry name" value="PKS_ER"/>
    <property type="match status" value="1"/>
</dbReference>
<dbReference type="Gene3D" id="3.40.50.720">
    <property type="entry name" value="NAD(P)-binding Rossmann-like Domain"/>
    <property type="match status" value="1"/>
</dbReference>
<dbReference type="Pfam" id="PF00107">
    <property type="entry name" value="ADH_zinc_N"/>
    <property type="match status" value="1"/>
</dbReference>
<dbReference type="PANTHER" id="PTHR44154:SF1">
    <property type="entry name" value="QUINONE OXIDOREDUCTASE"/>
    <property type="match status" value="1"/>
</dbReference>
<dbReference type="InterPro" id="IPR013149">
    <property type="entry name" value="ADH-like_C"/>
</dbReference>
<keyword evidence="5" id="KW-0694">RNA-binding</keyword>
<dbReference type="InterPro" id="IPR013154">
    <property type="entry name" value="ADH-like_N"/>
</dbReference>
<reference evidence="8 9" key="1">
    <citation type="submission" date="2018-10" db="EMBL/GenBank/DDBJ databases">
        <title>Falsibacillus sp. genome draft.</title>
        <authorList>
            <person name="Shi S."/>
        </authorList>
    </citation>
    <scope>NUCLEOTIDE SEQUENCE [LARGE SCALE GENOMIC DNA]</scope>
    <source>
        <strain evidence="8 9">GY 10110</strain>
    </source>
</reference>
<dbReference type="PROSITE" id="PS01162">
    <property type="entry name" value="QOR_ZETA_CRYSTAL"/>
    <property type="match status" value="1"/>
</dbReference>
<dbReference type="Gene3D" id="3.90.180.10">
    <property type="entry name" value="Medium-chain alcohol dehydrogenases, catalytic domain"/>
    <property type="match status" value="1"/>
</dbReference>
<evidence type="ECO:0000256" key="1">
    <source>
        <dbReference type="ARBA" id="ARBA00004496"/>
    </source>
</evidence>
<dbReference type="InterPro" id="IPR011032">
    <property type="entry name" value="GroES-like_sf"/>
</dbReference>
<comment type="caution">
    <text evidence="8">The sequence shown here is derived from an EMBL/GenBank/DDBJ whole genome shotgun (WGS) entry which is preliminary data.</text>
</comment>
<organism evidence="8 9">
    <name type="scientific">Falsibacillus albus</name>
    <dbReference type="NCBI Taxonomy" id="2478915"/>
    <lineage>
        <taxon>Bacteria</taxon>
        <taxon>Bacillati</taxon>
        <taxon>Bacillota</taxon>
        <taxon>Bacilli</taxon>
        <taxon>Bacillales</taxon>
        <taxon>Bacillaceae</taxon>
        <taxon>Falsibacillus</taxon>
    </lineage>
</organism>
<dbReference type="GO" id="GO:0005737">
    <property type="term" value="C:cytoplasm"/>
    <property type="evidence" value="ECO:0007669"/>
    <property type="project" value="UniProtKB-SubCell"/>
</dbReference>
<dbReference type="InterPro" id="IPR020843">
    <property type="entry name" value="ER"/>
</dbReference>
<keyword evidence="9" id="KW-1185">Reference proteome</keyword>
<evidence type="ECO:0000313" key="8">
    <source>
        <dbReference type="EMBL" id="RLQ93217.1"/>
    </source>
</evidence>
<dbReference type="InterPro" id="IPR051603">
    <property type="entry name" value="Zinc-ADH_QOR/CCCR"/>
</dbReference>
<comment type="subunit">
    <text evidence="2">Homotetramer.</text>
</comment>
<gene>
    <name evidence="8" type="ORF">D9X91_18465</name>
</gene>
<evidence type="ECO:0000256" key="4">
    <source>
        <dbReference type="ARBA" id="ARBA00022857"/>
    </source>
</evidence>
<dbReference type="Proteomes" id="UP000276770">
    <property type="component" value="Unassembled WGS sequence"/>
</dbReference>
<dbReference type="OrthoDB" id="9792162at2"/>